<dbReference type="InterPro" id="IPR050121">
    <property type="entry name" value="Cytochrome_P450_monoxygenase"/>
</dbReference>
<comment type="similarity">
    <text evidence="3">Belongs to the cytochrome P450 family.</text>
</comment>
<dbReference type="GO" id="GO:0004497">
    <property type="term" value="F:monooxygenase activity"/>
    <property type="evidence" value="ECO:0007669"/>
    <property type="project" value="UniProtKB-KW"/>
</dbReference>
<evidence type="ECO:0000256" key="13">
    <source>
        <dbReference type="SAM" id="Phobius"/>
    </source>
</evidence>
<feature type="binding site" description="axial binding residue" evidence="12">
    <location>
        <position position="452"/>
    </location>
    <ligand>
        <name>heme</name>
        <dbReference type="ChEBI" id="CHEBI:30413"/>
    </ligand>
    <ligandPart>
        <name>Fe</name>
        <dbReference type="ChEBI" id="CHEBI:18248"/>
    </ligandPart>
</feature>
<keyword evidence="6 12" id="KW-0479">Metal-binding</keyword>
<evidence type="ECO:0000313" key="14">
    <source>
        <dbReference type="EMBL" id="KAF2280273.1"/>
    </source>
</evidence>
<keyword evidence="8" id="KW-0560">Oxidoreductase</keyword>
<evidence type="ECO:0000313" key="15">
    <source>
        <dbReference type="Proteomes" id="UP000800097"/>
    </source>
</evidence>
<dbReference type="GO" id="GO:0005506">
    <property type="term" value="F:iron ion binding"/>
    <property type="evidence" value="ECO:0007669"/>
    <property type="project" value="InterPro"/>
</dbReference>
<reference evidence="14" key="1">
    <citation type="journal article" date="2020" name="Stud. Mycol.">
        <title>101 Dothideomycetes genomes: a test case for predicting lifestyles and emergence of pathogens.</title>
        <authorList>
            <person name="Haridas S."/>
            <person name="Albert R."/>
            <person name="Binder M."/>
            <person name="Bloem J."/>
            <person name="Labutti K."/>
            <person name="Salamov A."/>
            <person name="Andreopoulos B."/>
            <person name="Baker S."/>
            <person name="Barry K."/>
            <person name="Bills G."/>
            <person name="Bluhm B."/>
            <person name="Cannon C."/>
            <person name="Castanera R."/>
            <person name="Culley D."/>
            <person name="Daum C."/>
            <person name="Ezra D."/>
            <person name="Gonzalez J."/>
            <person name="Henrissat B."/>
            <person name="Kuo A."/>
            <person name="Liang C."/>
            <person name="Lipzen A."/>
            <person name="Lutzoni F."/>
            <person name="Magnuson J."/>
            <person name="Mondo S."/>
            <person name="Nolan M."/>
            <person name="Ohm R."/>
            <person name="Pangilinan J."/>
            <person name="Park H.-J."/>
            <person name="Ramirez L."/>
            <person name="Alfaro M."/>
            <person name="Sun H."/>
            <person name="Tritt A."/>
            <person name="Yoshinaga Y."/>
            <person name="Zwiers L.-H."/>
            <person name="Turgeon B."/>
            <person name="Goodwin S."/>
            <person name="Spatafora J."/>
            <person name="Crous P."/>
            <person name="Grigoriev I."/>
        </authorList>
    </citation>
    <scope>NUCLEOTIDE SEQUENCE</scope>
    <source>
        <strain evidence="14">CBS 379.55</strain>
    </source>
</reference>
<accession>A0A6A6JVZ0</accession>
<evidence type="ECO:0000256" key="7">
    <source>
        <dbReference type="ARBA" id="ARBA00022989"/>
    </source>
</evidence>
<dbReference type="InterPro" id="IPR001128">
    <property type="entry name" value="Cyt_P450"/>
</dbReference>
<dbReference type="GeneID" id="54555151"/>
<dbReference type="InterPro" id="IPR002401">
    <property type="entry name" value="Cyt_P450_E_grp-I"/>
</dbReference>
<keyword evidence="5 13" id="KW-0812">Transmembrane</keyword>
<dbReference type="FunFam" id="1.10.630.10:FF:000047">
    <property type="entry name" value="Cytochrome P450 monooxygenase"/>
    <property type="match status" value="1"/>
</dbReference>
<gene>
    <name evidence="14" type="ORF">EI97DRAFT_477996</name>
</gene>
<evidence type="ECO:0000256" key="4">
    <source>
        <dbReference type="ARBA" id="ARBA00022617"/>
    </source>
</evidence>
<dbReference type="OrthoDB" id="1470350at2759"/>
<proteinExistence type="inferred from homology"/>
<keyword evidence="11 13" id="KW-0472">Membrane</keyword>
<dbReference type="PANTHER" id="PTHR24305">
    <property type="entry name" value="CYTOCHROME P450"/>
    <property type="match status" value="1"/>
</dbReference>
<evidence type="ECO:0000256" key="6">
    <source>
        <dbReference type="ARBA" id="ARBA00022723"/>
    </source>
</evidence>
<comment type="subcellular location">
    <subcellularLocation>
        <location evidence="2">Membrane</location>
        <topology evidence="2">Single-pass membrane protein</topology>
    </subcellularLocation>
</comment>
<evidence type="ECO:0000256" key="12">
    <source>
        <dbReference type="PIRSR" id="PIRSR602401-1"/>
    </source>
</evidence>
<dbReference type="AlphaFoldDB" id="A0A6A6JVZ0"/>
<keyword evidence="15" id="KW-1185">Reference proteome</keyword>
<protein>
    <submittedName>
        <fullName evidence="14">Cytochrome P450</fullName>
    </submittedName>
</protein>
<evidence type="ECO:0000256" key="8">
    <source>
        <dbReference type="ARBA" id="ARBA00023002"/>
    </source>
</evidence>
<evidence type="ECO:0000256" key="11">
    <source>
        <dbReference type="ARBA" id="ARBA00023136"/>
    </source>
</evidence>
<evidence type="ECO:0000256" key="5">
    <source>
        <dbReference type="ARBA" id="ARBA00022692"/>
    </source>
</evidence>
<dbReference type="PRINTS" id="PR00463">
    <property type="entry name" value="EP450I"/>
</dbReference>
<evidence type="ECO:0000256" key="9">
    <source>
        <dbReference type="ARBA" id="ARBA00023004"/>
    </source>
</evidence>
<keyword evidence="4 12" id="KW-0349">Heme</keyword>
<sequence length="508" mass="57685">MERPSLFPSIRNASVLHILTAIVAFVFLRWIVRGIYRVYFHPLSKFPGPKFSAFTRIPHLKSIWTGKTHLYVRELHEQYGDVVRISPDELSYAHPNAWRDIFGKGVKGTPGSVPPKHFVRYSKPANGVEDLIVSDDTDHARMRRIFSTAFSDKALKQQEPLFMQYADKLIKSLRDHVKEDADAKLDLSRFFNLTTFDVMGDLSFGESLHMLDSGEYDPWVSVIFESVRKGIKLGLLFWYPVAATIFQAMAPRSISRARDIHFQYAVDRVTKRLEKGRASEGVDLWTLVLGRKEGEGLSRGEMDCNASLFMVAGTETTATLLSGLTYLLLKNPVTYKKLVQEIRAAFASPADINMEGAAALPYLNACVKEALRRYPPVAAGLPHLTPSDGSTICGQFVPPRTTVAIPHFGAYNTSINFRDPLAFVPERWLGDERYANDRKAVFQPFQYGTRDCLGRNMAYHEMRLIISKVLYNFDLELCPESDNWMNQDTYIIWEKPPLMVKLKDRGVS</sequence>
<dbReference type="GO" id="GO:0020037">
    <property type="term" value="F:heme binding"/>
    <property type="evidence" value="ECO:0007669"/>
    <property type="project" value="InterPro"/>
</dbReference>
<dbReference type="GO" id="GO:0016705">
    <property type="term" value="F:oxidoreductase activity, acting on paired donors, with incorporation or reduction of molecular oxygen"/>
    <property type="evidence" value="ECO:0007669"/>
    <property type="project" value="InterPro"/>
</dbReference>
<dbReference type="Pfam" id="PF00067">
    <property type="entry name" value="p450"/>
    <property type="match status" value="1"/>
</dbReference>
<dbReference type="Proteomes" id="UP000800097">
    <property type="component" value="Unassembled WGS sequence"/>
</dbReference>
<organism evidence="14 15">
    <name type="scientific">Westerdykella ornata</name>
    <dbReference type="NCBI Taxonomy" id="318751"/>
    <lineage>
        <taxon>Eukaryota</taxon>
        <taxon>Fungi</taxon>
        <taxon>Dikarya</taxon>
        <taxon>Ascomycota</taxon>
        <taxon>Pezizomycotina</taxon>
        <taxon>Dothideomycetes</taxon>
        <taxon>Pleosporomycetidae</taxon>
        <taxon>Pleosporales</taxon>
        <taxon>Sporormiaceae</taxon>
        <taxon>Westerdykella</taxon>
    </lineage>
</organism>
<dbReference type="InterPro" id="IPR036396">
    <property type="entry name" value="Cyt_P450_sf"/>
</dbReference>
<evidence type="ECO:0000256" key="10">
    <source>
        <dbReference type="ARBA" id="ARBA00023033"/>
    </source>
</evidence>
<comment type="cofactor">
    <cofactor evidence="1 12">
        <name>heme</name>
        <dbReference type="ChEBI" id="CHEBI:30413"/>
    </cofactor>
</comment>
<dbReference type="PRINTS" id="PR00385">
    <property type="entry name" value="P450"/>
</dbReference>
<keyword evidence="7 13" id="KW-1133">Transmembrane helix</keyword>
<feature type="transmembrane region" description="Helical" evidence="13">
    <location>
        <begin position="12"/>
        <end position="32"/>
    </location>
</feature>
<evidence type="ECO:0000256" key="2">
    <source>
        <dbReference type="ARBA" id="ARBA00004167"/>
    </source>
</evidence>
<dbReference type="SUPFAM" id="SSF48264">
    <property type="entry name" value="Cytochrome P450"/>
    <property type="match status" value="1"/>
</dbReference>
<dbReference type="CDD" id="cd11058">
    <property type="entry name" value="CYP60B-like"/>
    <property type="match status" value="1"/>
</dbReference>
<dbReference type="RefSeq" id="XP_033657811.1">
    <property type="nucleotide sequence ID" value="XM_033801976.1"/>
</dbReference>
<dbReference type="PANTHER" id="PTHR24305:SF210">
    <property type="entry name" value="CYTOCHROME P450 MONOOXYGENASE ASQL-RELATED"/>
    <property type="match status" value="1"/>
</dbReference>
<name>A0A6A6JVZ0_WESOR</name>
<dbReference type="EMBL" id="ML986485">
    <property type="protein sequence ID" value="KAF2280273.1"/>
    <property type="molecule type" value="Genomic_DNA"/>
</dbReference>
<dbReference type="GO" id="GO:0009403">
    <property type="term" value="P:toxin biosynthetic process"/>
    <property type="evidence" value="ECO:0007669"/>
    <property type="project" value="UniProtKB-ARBA"/>
</dbReference>
<evidence type="ECO:0000256" key="1">
    <source>
        <dbReference type="ARBA" id="ARBA00001971"/>
    </source>
</evidence>
<evidence type="ECO:0000256" key="3">
    <source>
        <dbReference type="ARBA" id="ARBA00010617"/>
    </source>
</evidence>
<dbReference type="GO" id="GO:0016020">
    <property type="term" value="C:membrane"/>
    <property type="evidence" value="ECO:0007669"/>
    <property type="project" value="UniProtKB-SubCell"/>
</dbReference>
<dbReference type="Gene3D" id="1.10.630.10">
    <property type="entry name" value="Cytochrome P450"/>
    <property type="match status" value="1"/>
</dbReference>
<keyword evidence="10" id="KW-0503">Monooxygenase</keyword>
<keyword evidence="9 12" id="KW-0408">Iron</keyword>